<keyword evidence="4" id="KW-0274">FAD</keyword>
<dbReference type="SUPFAM" id="SSF56176">
    <property type="entry name" value="FAD-binding/transporter-associated domain-like"/>
    <property type="match status" value="1"/>
</dbReference>
<dbReference type="InterPro" id="IPR004113">
    <property type="entry name" value="FAD-bd_oxidored_4_C"/>
</dbReference>
<dbReference type="InterPro" id="IPR016164">
    <property type="entry name" value="FAD-linked_Oxase-like_C"/>
</dbReference>
<evidence type="ECO:0000256" key="7">
    <source>
        <dbReference type="ARBA" id="ARBA00038897"/>
    </source>
</evidence>
<dbReference type="GO" id="GO:0071949">
    <property type="term" value="F:FAD binding"/>
    <property type="evidence" value="ECO:0007669"/>
    <property type="project" value="InterPro"/>
</dbReference>
<sequence length="550" mass="62352">MPSFIEELKQVFLGDILIDEESLKKYSRDASLLEVKPSIVVAPKNTDDIKELVALLNRKNAEGGTRYSLSARSGGTDMTGGPLTESIVVDLNKYINSVKEVGDGYAITEPGVFYRDFDAKTLEKGQFLPTFPASRQICTVGGMVANNSGGEKTLTYGKTENFVEHVKMILRDGNEYTFKPLSLAELEEKKKLTTLEGDMYRKMHALVENNYDALKEAQPHVSKNSAGYFLWNVLDKEKGIFDVTKLITGSQGTLGIMTEIKFRLVKPKNETRLLIAYLKDMKEVAHVALAVLKHKPESFESFDDHTFNISMRLLPGMIKKMKGNFITLAFSFLPDLWMMVTGGIPKLVLLAEFTGDTGDEAYEKAFAAQKEIESFHMKTKVTRSAKEGERYWVMRRESFNLLRQHVHGKRTAPCIDDIIVRPDQMPEFLPKVYAILNQYDIIYTVAGHVGDGNFHIIPLMDFHKERSKQIVAELSEKIFSLVGEFKGSITAEHNDGIIRTPYLHYMFNDHIRGLFLEAKNIFDPDRIFNPGKKVEGSLQYTFDHIKIEQE</sequence>
<dbReference type="AlphaFoldDB" id="A0A1F5AZF1"/>
<comment type="caution">
    <text evidence="9">The sequence shown here is derived from an EMBL/GenBank/DDBJ whole genome shotgun (WGS) entry which is preliminary data.</text>
</comment>
<dbReference type="PROSITE" id="PS51387">
    <property type="entry name" value="FAD_PCMH"/>
    <property type="match status" value="1"/>
</dbReference>
<evidence type="ECO:0000256" key="4">
    <source>
        <dbReference type="ARBA" id="ARBA00022827"/>
    </source>
</evidence>
<evidence type="ECO:0000256" key="5">
    <source>
        <dbReference type="ARBA" id="ARBA00022946"/>
    </source>
</evidence>
<dbReference type="InterPro" id="IPR016169">
    <property type="entry name" value="FAD-bd_PCMH_sub2"/>
</dbReference>
<dbReference type="PANTHER" id="PTHR11748">
    <property type="entry name" value="D-LACTATE DEHYDROGENASE"/>
    <property type="match status" value="1"/>
</dbReference>
<dbReference type="Proteomes" id="UP000176639">
    <property type="component" value="Unassembled WGS sequence"/>
</dbReference>
<comment type="cofactor">
    <cofactor evidence="1">
        <name>FAD</name>
        <dbReference type="ChEBI" id="CHEBI:57692"/>
    </cofactor>
</comment>
<dbReference type="PANTHER" id="PTHR11748:SF111">
    <property type="entry name" value="D-LACTATE DEHYDROGENASE, MITOCHONDRIAL-RELATED"/>
    <property type="match status" value="1"/>
</dbReference>
<dbReference type="InterPro" id="IPR036318">
    <property type="entry name" value="FAD-bd_PCMH-like_sf"/>
</dbReference>
<dbReference type="Pfam" id="PF01565">
    <property type="entry name" value="FAD_binding_4"/>
    <property type="match status" value="1"/>
</dbReference>
<keyword evidence="6" id="KW-0560">Oxidoreductase</keyword>
<dbReference type="InterPro" id="IPR016166">
    <property type="entry name" value="FAD-bd_PCMH"/>
</dbReference>
<name>A0A1F5AZF1_9BACT</name>
<dbReference type="Gene3D" id="3.30.43.10">
    <property type="entry name" value="Uridine Diphospho-n-acetylenolpyruvylglucosamine Reductase, domain 2"/>
    <property type="match status" value="1"/>
</dbReference>
<gene>
    <name evidence="9" type="ORF">A2Z10_01520</name>
</gene>
<organism evidence="9 10">
    <name type="scientific">Candidatus Azambacteria bacterium RBG_16_47_10</name>
    <dbReference type="NCBI Taxonomy" id="1797292"/>
    <lineage>
        <taxon>Bacteria</taxon>
        <taxon>Candidatus Azamiibacteriota</taxon>
    </lineage>
</organism>
<evidence type="ECO:0000259" key="8">
    <source>
        <dbReference type="PROSITE" id="PS51387"/>
    </source>
</evidence>
<dbReference type="InterPro" id="IPR016167">
    <property type="entry name" value="FAD-bd_PCMH_sub1"/>
</dbReference>
<dbReference type="GO" id="GO:0004458">
    <property type="term" value="F:D-lactate dehydrogenase (cytochrome) activity"/>
    <property type="evidence" value="ECO:0007669"/>
    <property type="project" value="UniProtKB-EC"/>
</dbReference>
<evidence type="ECO:0000256" key="6">
    <source>
        <dbReference type="ARBA" id="ARBA00023002"/>
    </source>
</evidence>
<evidence type="ECO:0000313" key="9">
    <source>
        <dbReference type="EMBL" id="OGD23785.1"/>
    </source>
</evidence>
<keyword evidence="3" id="KW-0285">Flavoprotein</keyword>
<feature type="domain" description="FAD-binding PCMH-type" evidence="8">
    <location>
        <begin position="33"/>
        <end position="267"/>
    </location>
</feature>
<protein>
    <recommendedName>
        <fullName evidence="7">D-lactate dehydrogenase (cytochrome)</fullName>
        <ecNumber evidence="7">1.1.2.4</ecNumber>
    </recommendedName>
</protein>
<keyword evidence="5" id="KW-0809">Transit peptide</keyword>
<dbReference type="EMBL" id="MEYI01000028">
    <property type="protein sequence ID" value="OGD23785.1"/>
    <property type="molecule type" value="Genomic_DNA"/>
</dbReference>
<dbReference type="Gene3D" id="3.30.465.10">
    <property type="match status" value="1"/>
</dbReference>
<dbReference type="InterPro" id="IPR006094">
    <property type="entry name" value="Oxid_FAD_bind_N"/>
</dbReference>
<evidence type="ECO:0000256" key="2">
    <source>
        <dbReference type="ARBA" id="ARBA00008000"/>
    </source>
</evidence>
<dbReference type="Gene3D" id="3.30.70.2740">
    <property type="match status" value="1"/>
</dbReference>
<evidence type="ECO:0000256" key="3">
    <source>
        <dbReference type="ARBA" id="ARBA00022630"/>
    </source>
</evidence>
<dbReference type="Pfam" id="PF02913">
    <property type="entry name" value="FAD-oxidase_C"/>
    <property type="match status" value="1"/>
</dbReference>
<comment type="similarity">
    <text evidence="2">Belongs to the FAD-binding oxidoreductase/transferase type 4 family.</text>
</comment>
<reference evidence="9 10" key="1">
    <citation type="journal article" date="2016" name="Nat. Commun.">
        <title>Thousands of microbial genomes shed light on interconnected biogeochemical processes in an aquifer system.</title>
        <authorList>
            <person name="Anantharaman K."/>
            <person name="Brown C.T."/>
            <person name="Hug L.A."/>
            <person name="Sharon I."/>
            <person name="Castelle C.J."/>
            <person name="Probst A.J."/>
            <person name="Thomas B.C."/>
            <person name="Singh A."/>
            <person name="Wilkins M.J."/>
            <person name="Karaoz U."/>
            <person name="Brodie E.L."/>
            <person name="Williams K.H."/>
            <person name="Hubbard S.S."/>
            <person name="Banfield J.F."/>
        </authorList>
    </citation>
    <scope>NUCLEOTIDE SEQUENCE [LARGE SCALE GENOMIC DNA]</scope>
</reference>
<dbReference type="GO" id="GO:0008720">
    <property type="term" value="F:D-lactate dehydrogenase (NAD+) activity"/>
    <property type="evidence" value="ECO:0007669"/>
    <property type="project" value="TreeGrafter"/>
</dbReference>
<dbReference type="SUPFAM" id="SSF55103">
    <property type="entry name" value="FAD-linked oxidases, C-terminal domain"/>
    <property type="match status" value="1"/>
</dbReference>
<dbReference type="GO" id="GO:1903457">
    <property type="term" value="P:lactate catabolic process"/>
    <property type="evidence" value="ECO:0007669"/>
    <property type="project" value="TreeGrafter"/>
</dbReference>
<evidence type="ECO:0000256" key="1">
    <source>
        <dbReference type="ARBA" id="ARBA00001974"/>
    </source>
</evidence>
<accession>A0A1F5AZF1</accession>
<dbReference type="EC" id="1.1.2.4" evidence="7"/>
<proteinExistence type="inferred from homology"/>
<evidence type="ECO:0000313" key="10">
    <source>
        <dbReference type="Proteomes" id="UP000176639"/>
    </source>
</evidence>